<evidence type="ECO:0000256" key="11">
    <source>
        <dbReference type="ARBA" id="ARBA00023201"/>
    </source>
</evidence>
<feature type="compositionally biased region" description="Acidic residues" evidence="15">
    <location>
        <begin position="551"/>
        <end position="561"/>
    </location>
</feature>
<dbReference type="InterPro" id="IPR001734">
    <property type="entry name" value="Na/solute_symporter"/>
</dbReference>
<dbReference type="NCBIfam" id="TIGR00813">
    <property type="entry name" value="sss"/>
    <property type="match status" value="1"/>
</dbReference>
<comment type="function">
    <text evidence="14">Catalyzes the sodium-dependent uptake of extracellular L-proline.</text>
</comment>
<feature type="transmembrane region" description="Helical" evidence="14">
    <location>
        <begin position="233"/>
        <end position="252"/>
    </location>
</feature>
<sequence>MSIELTFLIIYFVAMIAIGVWTMRRSSTGEEGYLLGGRSLGPAVTALRLQSSSMSGYMFLGAGSLGYTQGYFGMWYAMGDIGGGVLNLSVLGRRMRKLSQILGSLTSIEYLEHRYPSAWTRAVAAPIALACMFLYVLTQFIAGGRGLEMVTGIDFKWSLLIAIGVIVLYTFLGGYLAVAYSDFAQAIIMLIGMLWILIATLMAVGGLTAGNNAVAEINPNLLTMWGPDGFESVQWGVIIGALLIFSIGYMGYPHVNVSHMAMKKPSVARTAALYSTGFNLLFVPAPYLVGVMALVLLPNLSDPELAVFGIAEAVLPNFAVGIVMAAIMAAIMSTADALLLQSGTIASHDIFERFISRSGSQRKAVWVSRITVLVLAVIGFVVAVTGAPGVADLVIFATTILGTSFVPAYVAAVWWKKANTAGAISSMIVGAVVPVVWQLGGLTEKTSIDPMATVVVSALTLVVVSLATQKANPVPEHIVDALNETAKVGPIPARLAMGQNPGLAAQVPVEDEGGSAGAGSAGAAGGQVTEADEATEAGAGGAGAAGGQVTEPDEVEGTSRD</sequence>
<feature type="transmembrane region" description="Helical" evidence="14">
    <location>
        <begin position="273"/>
        <end position="298"/>
    </location>
</feature>
<dbReference type="InterPro" id="IPR038377">
    <property type="entry name" value="Na/Glc_symporter_sf"/>
</dbReference>
<keyword evidence="7 14" id="KW-1133">Transmembrane helix</keyword>
<dbReference type="InterPro" id="IPR011851">
    <property type="entry name" value="Na/Pro_symporter"/>
</dbReference>
<feature type="transmembrane region" description="Helical" evidence="14">
    <location>
        <begin position="73"/>
        <end position="91"/>
    </location>
</feature>
<keyword evidence="6 14" id="KW-0769">Symport</keyword>
<dbReference type="GO" id="GO:0005886">
    <property type="term" value="C:plasma membrane"/>
    <property type="evidence" value="ECO:0007669"/>
    <property type="project" value="UniProtKB-SubCell"/>
</dbReference>
<reference evidence="16 17" key="1">
    <citation type="submission" date="2017-12" db="EMBL/GenBank/DDBJ databases">
        <title>Phylogenetic diversity of female urinary microbiome.</title>
        <authorList>
            <person name="Thomas-White K."/>
            <person name="Wolfe A.J."/>
        </authorList>
    </citation>
    <scope>NUCLEOTIDE SEQUENCE [LARGE SCALE GENOMIC DNA]</scope>
    <source>
        <strain evidence="16 17">UMB0426</strain>
    </source>
</reference>
<evidence type="ECO:0000256" key="4">
    <source>
        <dbReference type="ARBA" id="ARBA00022475"/>
    </source>
</evidence>
<feature type="transmembrane region" description="Helical" evidence="14">
    <location>
        <begin position="393"/>
        <end position="414"/>
    </location>
</feature>
<dbReference type="RefSeq" id="WP_101672517.1">
    <property type="nucleotide sequence ID" value="NZ_PKGO01000006.1"/>
</dbReference>
<dbReference type="PROSITE" id="PS00457">
    <property type="entry name" value="NA_SOLUT_SYMP_2"/>
    <property type="match status" value="1"/>
</dbReference>
<evidence type="ECO:0000256" key="15">
    <source>
        <dbReference type="SAM" id="MobiDB-lite"/>
    </source>
</evidence>
<comment type="catalytic activity">
    <reaction evidence="12">
        <text>L-proline(in) + Na(+)(in) = L-proline(out) + Na(+)(out)</text>
        <dbReference type="Rhea" id="RHEA:28967"/>
        <dbReference type="ChEBI" id="CHEBI:29101"/>
        <dbReference type="ChEBI" id="CHEBI:60039"/>
    </reaction>
</comment>
<dbReference type="InterPro" id="IPR018212">
    <property type="entry name" value="Na/solute_symporter_CS"/>
</dbReference>
<feature type="transmembrane region" description="Helical" evidence="14">
    <location>
        <begin position="6"/>
        <end position="24"/>
    </location>
</feature>
<gene>
    <name evidence="16" type="ORF">CYJ40_06910</name>
</gene>
<evidence type="ECO:0000313" key="16">
    <source>
        <dbReference type="EMBL" id="PKY70110.1"/>
    </source>
</evidence>
<evidence type="ECO:0000256" key="6">
    <source>
        <dbReference type="ARBA" id="ARBA00022847"/>
    </source>
</evidence>
<comment type="caution">
    <text evidence="16">The sequence shown here is derived from an EMBL/GenBank/DDBJ whole genome shotgun (WGS) entry which is preliminary data.</text>
</comment>
<keyword evidence="10 14" id="KW-0472">Membrane</keyword>
<feature type="transmembrane region" description="Helical" evidence="14">
    <location>
        <begin position="366"/>
        <end position="387"/>
    </location>
</feature>
<comment type="similarity">
    <text evidence="2 13">Belongs to the sodium:solute symporter (SSF) (TC 2.A.21) family.</text>
</comment>
<feature type="transmembrane region" description="Helical" evidence="14">
    <location>
        <begin position="118"/>
        <end position="137"/>
    </location>
</feature>
<evidence type="ECO:0000256" key="7">
    <source>
        <dbReference type="ARBA" id="ARBA00022989"/>
    </source>
</evidence>
<keyword evidence="11 14" id="KW-0739">Sodium transport</keyword>
<dbReference type="CDD" id="cd11475">
    <property type="entry name" value="SLC5sbd_PutP"/>
    <property type="match status" value="1"/>
</dbReference>
<keyword evidence="14" id="KW-0029">Amino-acid transport</keyword>
<evidence type="ECO:0000256" key="10">
    <source>
        <dbReference type="ARBA" id="ARBA00023136"/>
    </source>
</evidence>
<feature type="transmembrane region" description="Helical" evidence="14">
    <location>
        <begin position="318"/>
        <end position="340"/>
    </location>
</feature>
<feature type="region of interest" description="Disordered" evidence="15">
    <location>
        <begin position="505"/>
        <end position="561"/>
    </location>
</feature>
<comment type="subcellular location">
    <subcellularLocation>
        <location evidence="1 14">Cell membrane</location>
        <topology evidence="1 14">Multi-pass membrane protein</topology>
    </subcellularLocation>
</comment>
<dbReference type="AlphaFoldDB" id="A0A2I1IG55"/>
<evidence type="ECO:0000256" key="5">
    <source>
        <dbReference type="ARBA" id="ARBA00022692"/>
    </source>
</evidence>
<protein>
    <recommendedName>
        <fullName evidence="14">Sodium/proline symporter</fullName>
    </recommendedName>
    <alternativeName>
        <fullName evidence="14">Proline permease</fullName>
    </alternativeName>
</protein>
<feature type="transmembrane region" description="Helical" evidence="14">
    <location>
        <begin position="451"/>
        <end position="468"/>
    </location>
</feature>
<dbReference type="STRING" id="1176165.GCA_001584405_00693"/>
<evidence type="ECO:0000256" key="2">
    <source>
        <dbReference type="ARBA" id="ARBA00006434"/>
    </source>
</evidence>
<evidence type="ECO:0000256" key="13">
    <source>
        <dbReference type="RuleBase" id="RU362091"/>
    </source>
</evidence>
<dbReference type="Pfam" id="PF00474">
    <property type="entry name" value="SSF"/>
    <property type="match status" value="1"/>
</dbReference>
<keyword evidence="3 14" id="KW-0813">Transport</keyword>
<evidence type="ECO:0000256" key="8">
    <source>
        <dbReference type="ARBA" id="ARBA00023053"/>
    </source>
</evidence>
<keyword evidence="4 14" id="KW-1003">Cell membrane</keyword>
<evidence type="ECO:0000313" key="17">
    <source>
        <dbReference type="Proteomes" id="UP000242755"/>
    </source>
</evidence>
<dbReference type="GO" id="GO:0015824">
    <property type="term" value="P:proline transport"/>
    <property type="evidence" value="ECO:0007669"/>
    <property type="project" value="UniProtKB-UniRule"/>
</dbReference>
<dbReference type="InterPro" id="IPR050277">
    <property type="entry name" value="Sodium:Solute_Symporter"/>
</dbReference>
<evidence type="ECO:0000256" key="3">
    <source>
        <dbReference type="ARBA" id="ARBA00022448"/>
    </source>
</evidence>
<dbReference type="GO" id="GO:0031402">
    <property type="term" value="F:sodium ion binding"/>
    <property type="evidence" value="ECO:0007669"/>
    <property type="project" value="UniProtKB-UniRule"/>
</dbReference>
<evidence type="ECO:0000256" key="1">
    <source>
        <dbReference type="ARBA" id="ARBA00004651"/>
    </source>
</evidence>
<feature type="transmembrane region" description="Helical" evidence="14">
    <location>
        <begin position="421"/>
        <end position="439"/>
    </location>
</feature>
<proteinExistence type="inferred from homology"/>
<dbReference type="PROSITE" id="PS50283">
    <property type="entry name" value="NA_SOLUT_SYMP_3"/>
    <property type="match status" value="1"/>
</dbReference>
<feature type="transmembrane region" description="Helical" evidence="14">
    <location>
        <begin position="187"/>
        <end position="213"/>
    </location>
</feature>
<dbReference type="Proteomes" id="UP000242755">
    <property type="component" value="Unassembled WGS sequence"/>
</dbReference>
<keyword evidence="5 14" id="KW-0812">Transmembrane</keyword>
<dbReference type="EMBL" id="PKGO01000006">
    <property type="protein sequence ID" value="PKY70110.1"/>
    <property type="molecule type" value="Genomic_DNA"/>
</dbReference>
<keyword evidence="9 14" id="KW-0406">Ion transport</keyword>
<dbReference type="PANTHER" id="PTHR48086:SF3">
    <property type="entry name" value="SODIUM_PROLINE SYMPORTER"/>
    <property type="match status" value="1"/>
</dbReference>
<dbReference type="PANTHER" id="PTHR48086">
    <property type="entry name" value="SODIUM/PROLINE SYMPORTER-RELATED"/>
    <property type="match status" value="1"/>
</dbReference>
<evidence type="ECO:0000256" key="14">
    <source>
        <dbReference type="RuleBase" id="RU366012"/>
    </source>
</evidence>
<dbReference type="Gene3D" id="1.20.1730.10">
    <property type="entry name" value="Sodium/glucose cotransporter"/>
    <property type="match status" value="1"/>
</dbReference>
<dbReference type="GO" id="GO:0005298">
    <property type="term" value="F:proline:sodium symporter activity"/>
    <property type="evidence" value="ECO:0007669"/>
    <property type="project" value="UniProtKB-UniRule"/>
</dbReference>
<feature type="compositionally biased region" description="Gly residues" evidence="15">
    <location>
        <begin position="514"/>
        <end position="525"/>
    </location>
</feature>
<feature type="transmembrane region" description="Helical" evidence="14">
    <location>
        <begin position="157"/>
        <end position="180"/>
    </location>
</feature>
<keyword evidence="8 14" id="KW-0915">Sodium</keyword>
<organism evidence="16 17">
    <name type="scientific">Brevibacterium ravenspurgense</name>
    <dbReference type="NCBI Taxonomy" id="479117"/>
    <lineage>
        <taxon>Bacteria</taxon>
        <taxon>Bacillati</taxon>
        <taxon>Actinomycetota</taxon>
        <taxon>Actinomycetes</taxon>
        <taxon>Micrococcales</taxon>
        <taxon>Brevibacteriaceae</taxon>
        <taxon>Brevibacterium</taxon>
    </lineage>
</organism>
<name>A0A2I1IG55_9MICO</name>
<evidence type="ECO:0000256" key="9">
    <source>
        <dbReference type="ARBA" id="ARBA00023065"/>
    </source>
</evidence>
<accession>A0A2I1IG55</accession>
<evidence type="ECO:0000256" key="12">
    <source>
        <dbReference type="ARBA" id="ARBA00033708"/>
    </source>
</evidence>